<gene>
    <name evidence="1" type="ORF">PG993_000855</name>
</gene>
<protein>
    <submittedName>
        <fullName evidence="1">Uncharacterized protein</fullName>
    </submittedName>
</protein>
<sequence>MEILGVVGHAENTLDNATRIQAFFLETIDDGNTPFFASRAATGGAISDTTTLNLNEGDEITLAWLWANGGRASRSYLIIRLPDSTAVHEGDMSACFVRACNDGRL</sequence>
<name>A0ABR1U9Q5_9PEZI</name>
<keyword evidence="2" id="KW-1185">Reference proteome</keyword>
<reference evidence="1 2" key="1">
    <citation type="submission" date="2023-01" db="EMBL/GenBank/DDBJ databases">
        <title>Analysis of 21 Apiospora genomes using comparative genomics revels a genus with tremendous synthesis potential of carbohydrate active enzymes and secondary metabolites.</title>
        <authorList>
            <person name="Sorensen T."/>
        </authorList>
    </citation>
    <scope>NUCLEOTIDE SEQUENCE [LARGE SCALE GENOMIC DNA]</scope>
    <source>
        <strain evidence="1 2">CBS 33761</strain>
    </source>
</reference>
<proteinExistence type="predicted"/>
<accession>A0ABR1U9Q5</accession>
<dbReference type="Proteomes" id="UP001444661">
    <property type="component" value="Unassembled WGS sequence"/>
</dbReference>
<comment type="caution">
    <text evidence="1">The sequence shown here is derived from an EMBL/GenBank/DDBJ whole genome shotgun (WGS) entry which is preliminary data.</text>
</comment>
<evidence type="ECO:0000313" key="2">
    <source>
        <dbReference type="Proteomes" id="UP001444661"/>
    </source>
</evidence>
<dbReference type="EMBL" id="JAQQWK010000001">
    <property type="protein sequence ID" value="KAK8055628.1"/>
    <property type="molecule type" value="Genomic_DNA"/>
</dbReference>
<evidence type="ECO:0000313" key="1">
    <source>
        <dbReference type="EMBL" id="KAK8055628.1"/>
    </source>
</evidence>
<organism evidence="1 2">
    <name type="scientific">Apiospora rasikravindrae</name>
    <dbReference type="NCBI Taxonomy" id="990691"/>
    <lineage>
        <taxon>Eukaryota</taxon>
        <taxon>Fungi</taxon>
        <taxon>Dikarya</taxon>
        <taxon>Ascomycota</taxon>
        <taxon>Pezizomycotina</taxon>
        <taxon>Sordariomycetes</taxon>
        <taxon>Xylariomycetidae</taxon>
        <taxon>Amphisphaeriales</taxon>
        <taxon>Apiosporaceae</taxon>
        <taxon>Apiospora</taxon>
    </lineage>
</organism>